<organism evidence="1 2">
    <name type="scientific">Candidatus Wallbacteria bacterium GWC2_49_35</name>
    <dbReference type="NCBI Taxonomy" id="1817813"/>
    <lineage>
        <taxon>Bacteria</taxon>
        <taxon>Candidatus Walliibacteriota</taxon>
    </lineage>
</organism>
<dbReference type="EMBL" id="MGFH01000038">
    <property type="protein sequence ID" value="OGM07707.1"/>
    <property type="molecule type" value="Genomic_DNA"/>
</dbReference>
<evidence type="ECO:0000313" key="1">
    <source>
        <dbReference type="EMBL" id="OGM07707.1"/>
    </source>
</evidence>
<comment type="caution">
    <text evidence="1">The sequence shown here is derived from an EMBL/GenBank/DDBJ whole genome shotgun (WGS) entry which is preliminary data.</text>
</comment>
<dbReference type="SUPFAM" id="SSF56935">
    <property type="entry name" value="Porins"/>
    <property type="match status" value="1"/>
</dbReference>
<dbReference type="Proteomes" id="UP000178735">
    <property type="component" value="Unassembled WGS sequence"/>
</dbReference>
<evidence type="ECO:0008006" key="3">
    <source>
        <dbReference type="Google" id="ProtNLM"/>
    </source>
</evidence>
<evidence type="ECO:0000313" key="2">
    <source>
        <dbReference type="Proteomes" id="UP000178735"/>
    </source>
</evidence>
<gene>
    <name evidence="1" type="ORF">A2008_12030</name>
</gene>
<accession>A0A1F7WYF0</accession>
<reference evidence="1 2" key="1">
    <citation type="journal article" date="2016" name="Nat. Commun.">
        <title>Thousands of microbial genomes shed light on interconnected biogeochemical processes in an aquifer system.</title>
        <authorList>
            <person name="Anantharaman K."/>
            <person name="Brown C.T."/>
            <person name="Hug L.A."/>
            <person name="Sharon I."/>
            <person name="Castelle C.J."/>
            <person name="Probst A.J."/>
            <person name="Thomas B.C."/>
            <person name="Singh A."/>
            <person name="Wilkins M.J."/>
            <person name="Karaoz U."/>
            <person name="Brodie E.L."/>
            <person name="Williams K.H."/>
            <person name="Hubbard S.S."/>
            <person name="Banfield J.F."/>
        </authorList>
    </citation>
    <scope>NUCLEOTIDE SEQUENCE [LARGE SCALE GENOMIC DNA]</scope>
</reference>
<proteinExistence type="predicted"/>
<dbReference type="Gene3D" id="2.40.160.60">
    <property type="entry name" value="Outer membrane protein transport protein (OMPP1/FadL/TodX)"/>
    <property type="match status" value="1"/>
</dbReference>
<sequence length="318" mass="34758">MIVVACASNAAFAATSSTIIPTLPEQRGVRPSGFGEAGTRPIGMGEAYVAISDDASGFFWNPAGLAFLKQGKRVAEVMVKANDRNSTTYDSIALTGSVYSDAKKSEFSIQQYLESNLKSPVYDKQLNYNYGVGGIFTNQYGGVRINNFVFGVGKKIDKVKGLATGTKIRVASYTDYMNAQNQMEAFTEFSAGVGAIYEVNKYLKAGVNIDNIIKNSRYELPACFTMGLALNIAEGTVIAMDGYNLIDTKNILGKTEFRAGVEKSFMDNAFTIRLGTKNGNLNLGFGMQFTPEFHFDYAFMGDYDTNIQQHFVSGNIRF</sequence>
<name>A0A1F7WYF0_9BACT</name>
<dbReference type="STRING" id="1817813.A2008_12030"/>
<dbReference type="AlphaFoldDB" id="A0A1F7WYF0"/>
<protein>
    <recommendedName>
        <fullName evidence="3">PorV/PorQ family protein</fullName>
    </recommendedName>
</protein>